<reference evidence="7 8" key="1">
    <citation type="journal article" date="2015" name="Genome Biol. Evol.">
        <title>Comparative Genomics of a Bacterivorous Green Alga Reveals Evolutionary Causalities and Consequences of Phago-Mixotrophic Mode of Nutrition.</title>
        <authorList>
            <person name="Burns J.A."/>
            <person name="Paasch A."/>
            <person name="Narechania A."/>
            <person name="Kim E."/>
        </authorList>
    </citation>
    <scope>NUCLEOTIDE SEQUENCE [LARGE SCALE GENOMIC DNA]</scope>
    <source>
        <strain evidence="7 8">PLY_AMNH</strain>
    </source>
</reference>
<feature type="transmembrane region" description="Helical" evidence="5">
    <location>
        <begin position="12"/>
        <end position="34"/>
    </location>
</feature>
<evidence type="ECO:0000313" key="7">
    <source>
        <dbReference type="EMBL" id="KAK3273289.1"/>
    </source>
</evidence>
<keyword evidence="4 5" id="KW-0472">Membrane</keyword>
<dbReference type="PANTHER" id="PTHR10037">
    <property type="entry name" value="VOLTAGE-GATED CATION CHANNEL CALCIUM AND SODIUM"/>
    <property type="match status" value="1"/>
</dbReference>
<sequence>MVNTLLMSLPALYNVGVLLFLVCFMYAVIGMSMFGDIEGYEGGYINEHANFWHFGNSLLTVFRIITTDSWGKLLADIMNCNDGGLPNWDDCDIAALPLIYFSTLITLGGSIMLNLIVAIIIDKFIQNANEEGILTGKGYTAESLIVLLRRMHFLEVFQKALKKKVREFQAREELEKVLEGESMHHISGVPDGSDV</sequence>
<gene>
    <name evidence="7" type="ORF">CYMTET_18462</name>
</gene>
<protein>
    <recommendedName>
        <fullName evidence="6">Ion transport domain-containing protein</fullName>
    </recommendedName>
</protein>
<evidence type="ECO:0000313" key="8">
    <source>
        <dbReference type="Proteomes" id="UP001190700"/>
    </source>
</evidence>
<keyword evidence="8" id="KW-1185">Reference proteome</keyword>
<feature type="domain" description="Ion transport" evidence="6">
    <location>
        <begin position="1"/>
        <end position="126"/>
    </location>
</feature>
<proteinExistence type="predicted"/>
<dbReference type="Pfam" id="PF00520">
    <property type="entry name" value="Ion_trans"/>
    <property type="match status" value="1"/>
</dbReference>
<evidence type="ECO:0000259" key="6">
    <source>
        <dbReference type="Pfam" id="PF00520"/>
    </source>
</evidence>
<dbReference type="SUPFAM" id="SSF81324">
    <property type="entry name" value="Voltage-gated potassium channels"/>
    <property type="match status" value="1"/>
</dbReference>
<organism evidence="7 8">
    <name type="scientific">Cymbomonas tetramitiformis</name>
    <dbReference type="NCBI Taxonomy" id="36881"/>
    <lineage>
        <taxon>Eukaryota</taxon>
        <taxon>Viridiplantae</taxon>
        <taxon>Chlorophyta</taxon>
        <taxon>Pyramimonadophyceae</taxon>
        <taxon>Pyramimonadales</taxon>
        <taxon>Pyramimonadaceae</taxon>
        <taxon>Cymbomonas</taxon>
    </lineage>
</organism>
<evidence type="ECO:0000256" key="4">
    <source>
        <dbReference type="ARBA" id="ARBA00023136"/>
    </source>
</evidence>
<comment type="caution">
    <text evidence="7">The sequence shown here is derived from an EMBL/GenBank/DDBJ whole genome shotgun (WGS) entry which is preliminary data.</text>
</comment>
<dbReference type="GO" id="GO:0005248">
    <property type="term" value="F:voltage-gated sodium channel activity"/>
    <property type="evidence" value="ECO:0007669"/>
    <property type="project" value="TreeGrafter"/>
</dbReference>
<dbReference type="InterPro" id="IPR043203">
    <property type="entry name" value="VGCC_Ca_Na"/>
</dbReference>
<keyword evidence="3 5" id="KW-1133">Transmembrane helix</keyword>
<dbReference type="Proteomes" id="UP001190700">
    <property type="component" value="Unassembled WGS sequence"/>
</dbReference>
<accession>A0AAE0L678</accession>
<name>A0AAE0L678_9CHLO</name>
<keyword evidence="2 5" id="KW-0812">Transmembrane</keyword>
<comment type="subcellular location">
    <subcellularLocation>
        <location evidence="1">Membrane</location>
        <topology evidence="1">Multi-pass membrane protein</topology>
    </subcellularLocation>
</comment>
<evidence type="ECO:0000256" key="5">
    <source>
        <dbReference type="SAM" id="Phobius"/>
    </source>
</evidence>
<evidence type="ECO:0000256" key="3">
    <source>
        <dbReference type="ARBA" id="ARBA00022989"/>
    </source>
</evidence>
<feature type="transmembrane region" description="Helical" evidence="5">
    <location>
        <begin position="98"/>
        <end position="121"/>
    </location>
</feature>
<dbReference type="InterPro" id="IPR005821">
    <property type="entry name" value="Ion_trans_dom"/>
</dbReference>
<evidence type="ECO:0000256" key="1">
    <source>
        <dbReference type="ARBA" id="ARBA00004141"/>
    </source>
</evidence>
<dbReference type="AlphaFoldDB" id="A0AAE0L678"/>
<evidence type="ECO:0000256" key="2">
    <source>
        <dbReference type="ARBA" id="ARBA00022692"/>
    </source>
</evidence>
<dbReference type="EMBL" id="LGRX02008564">
    <property type="protein sequence ID" value="KAK3273289.1"/>
    <property type="molecule type" value="Genomic_DNA"/>
</dbReference>
<dbReference type="PANTHER" id="PTHR10037:SF62">
    <property type="entry name" value="SODIUM CHANNEL PROTEIN 60E"/>
    <property type="match status" value="1"/>
</dbReference>
<dbReference type="Gene3D" id="1.10.287.70">
    <property type="match status" value="1"/>
</dbReference>
<dbReference type="GO" id="GO:0001518">
    <property type="term" value="C:voltage-gated sodium channel complex"/>
    <property type="evidence" value="ECO:0007669"/>
    <property type="project" value="TreeGrafter"/>
</dbReference>